<dbReference type="PATRIC" id="fig|1277257.4.peg.284"/>
<accession>A0A0G3I218</accession>
<keyword evidence="1" id="KW-1133">Transmembrane helix</keyword>
<protein>
    <submittedName>
        <fullName evidence="2">Uncharacterized protein</fullName>
    </submittedName>
</protein>
<sequence length="66" mass="7866">MEHSIDHITFRDKIVSLGIKWSSGNVWFLFGIVVVYFSISFSSRVVDYVDGNHFYNDYKVYKDYFL</sequence>
<keyword evidence="1" id="KW-0812">Transmembrane</keyword>
<keyword evidence="1" id="KW-0472">Membrane</keyword>
<feature type="transmembrane region" description="Helical" evidence="1">
    <location>
        <begin position="21"/>
        <end position="39"/>
    </location>
</feature>
<evidence type="ECO:0000313" key="3">
    <source>
        <dbReference type="Proteomes" id="UP000035503"/>
    </source>
</evidence>
<evidence type="ECO:0000313" key="2">
    <source>
        <dbReference type="EMBL" id="AKK19891.1"/>
    </source>
</evidence>
<dbReference type="AlphaFoldDB" id="A0A0G3I218"/>
<dbReference type="EMBL" id="CP004021">
    <property type="protein sequence ID" value="AKK19891.1"/>
    <property type="molecule type" value="Genomic_DNA"/>
</dbReference>
<reference evidence="2 3" key="1">
    <citation type="journal article" date="2015" name="Genome Announc.">
        <title>Complete Genome Sequence of 'Candidatus Liberibacter africanus,' a Bacterium Associated with Citrus Huanglongbing.</title>
        <authorList>
            <person name="Lin H."/>
            <person name="Pietersen G."/>
            <person name="Han C."/>
            <person name="Read D.A."/>
            <person name="Lou B."/>
            <person name="Gupta G."/>
            <person name="Civerolo E.L."/>
        </authorList>
    </citation>
    <scope>NUCLEOTIDE SEQUENCE [LARGE SCALE GENOMIC DNA]</scope>
    <source>
        <strain evidence="2 3">PTSAPSY</strain>
    </source>
</reference>
<dbReference type="Proteomes" id="UP000035503">
    <property type="component" value="Chromosome"/>
</dbReference>
<evidence type="ECO:0000256" key="1">
    <source>
        <dbReference type="SAM" id="Phobius"/>
    </source>
</evidence>
<keyword evidence="3" id="KW-1185">Reference proteome</keyword>
<organism evidence="2 3">
    <name type="scientific">Candidatus Liberibacter africanus PTSAPSY</name>
    <dbReference type="NCBI Taxonomy" id="1277257"/>
    <lineage>
        <taxon>Bacteria</taxon>
        <taxon>Pseudomonadati</taxon>
        <taxon>Pseudomonadota</taxon>
        <taxon>Alphaproteobacteria</taxon>
        <taxon>Hyphomicrobiales</taxon>
        <taxon>Rhizobiaceae</taxon>
        <taxon>Liberibacter</taxon>
    </lineage>
</organism>
<dbReference type="KEGG" id="lau:G293_01295"/>
<proteinExistence type="predicted"/>
<name>A0A0G3I218_LIBAF</name>
<gene>
    <name evidence="2" type="ORF">G293_01295</name>
</gene>